<dbReference type="Proteomes" id="UP000275267">
    <property type="component" value="Unassembled WGS sequence"/>
</dbReference>
<accession>A0A3L6S171</accession>
<name>A0A3L6S171_PANMI</name>
<feature type="region of interest" description="Disordered" evidence="1">
    <location>
        <begin position="96"/>
        <end position="121"/>
    </location>
</feature>
<comment type="caution">
    <text evidence="2">The sequence shown here is derived from an EMBL/GenBank/DDBJ whole genome shotgun (WGS) entry which is preliminary data.</text>
</comment>
<gene>
    <name evidence="2" type="ORF">C2845_PM09G13280</name>
</gene>
<evidence type="ECO:0000313" key="3">
    <source>
        <dbReference type="Proteomes" id="UP000275267"/>
    </source>
</evidence>
<sequence length="121" mass="13084">MNDVRLSAPGALKHPGRHLAGRDSVLKCCTGYAIVADGRRSAKSSRGSGPPLHTNVARGHRILRREAPGRRCPLELASSASEPLAAAAGCWGHHLRIPPKGHITKDRRTKAPRRFPEVPHD</sequence>
<dbReference type="AlphaFoldDB" id="A0A3L6S171"/>
<dbReference type="EMBL" id="PQIB02000006">
    <property type="protein sequence ID" value="RLN12973.1"/>
    <property type="molecule type" value="Genomic_DNA"/>
</dbReference>
<evidence type="ECO:0000313" key="2">
    <source>
        <dbReference type="EMBL" id="RLN12973.1"/>
    </source>
</evidence>
<reference evidence="3" key="1">
    <citation type="journal article" date="2019" name="Nat. Commun.">
        <title>The genome of broomcorn millet.</title>
        <authorList>
            <person name="Zou C."/>
            <person name="Miki D."/>
            <person name="Li D."/>
            <person name="Tang Q."/>
            <person name="Xiao L."/>
            <person name="Rajput S."/>
            <person name="Deng P."/>
            <person name="Jia W."/>
            <person name="Huang R."/>
            <person name="Zhang M."/>
            <person name="Sun Y."/>
            <person name="Hu J."/>
            <person name="Fu X."/>
            <person name="Schnable P.S."/>
            <person name="Li F."/>
            <person name="Zhang H."/>
            <person name="Feng B."/>
            <person name="Zhu X."/>
            <person name="Liu R."/>
            <person name="Schnable J.C."/>
            <person name="Zhu J.-K."/>
            <person name="Zhang H."/>
        </authorList>
    </citation>
    <scope>NUCLEOTIDE SEQUENCE [LARGE SCALE GENOMIC DNA]</scope>
</reference>
<keyword evidence="3" id="KW-1185">Reference proteome</keyword>
<proteinExistence type="predicted"/>
<organism evidence="2 3">
    <name type="scientific">Panicum miliaceum</name>
    <name type="common">Proso millet</name>
    <name type="synonym">Broomcorn millet</name>
    <dbReference type="NCBI Taxonomy" id="4540"/>
    <lineage>
        <taxon>Eukaryota</taxon>
        <taxon>Viridiplantae</taxon>
        <taxon>Streptophyta</taxon>
        <taxon>Embryophyta</taxon>
        <taxon>Tracheophyta</taxon>
        <taxon>Spermatophyta</taxon>
        <taxon>Magnoliopsida</taxon>
        <taxon>Liliopsida</taxon>
        <taxon>Poales</taxon>
        <taxon>Poaceae</taxon>
        <taxon>PACMAD clade</taxon>
        <taxon>Panicoideae</taxon>
        <taxon>Panicodae</taxon>
        <taxon>Paniceae</taxon>
        <taxon>Panicinae</taxon>
        <taxon>Panicum</taxon>
        <taxon>Panicum sect. Panicum</taxon>
    </lineage>
</organism>
<protein>
    <submittedName>
        <fullName evidence="2">Uncharacterized protein</fullName>
    </submittedName>
</protein>
<feature type="region of interest" description="Disordered" evidence="1">
    <location>
        <begin position="39"/>
        <end position="64"/>
    </location>
</feature>
<evidence type="ECO:0000256" key="1">
    <source>
        <dbReference type="SAM" id="MobiDB-lite"/>
    </source>
</evidence>